<feature type="domain" description="Cadherin" evidence="10">
    <location>
        <begin position="650"/>
        <end position="773"/>
    </location>
</feature>
<protein>
    <submittedName>
        <fullName evidence="11">Protocadherin beta-16</fullName>
    </submittedName>
</protein>
<dbReference type="InterPro" id="IPR015919">
    <property type="entry name" value="Cadherin-like_sf"/>
</dbReference>
<dbReference type="Proteomes" id="UP000286415">
    <property type="component" value="Unassembled WGS sequence"/>
</dbReference>
<dbReference type="OrthoDB" id="6252479at2759"/>
<evidence type="ECO:0000313" key="12">
    <source>
        <dbReference type="Proteomes" id="UP000286415"/>
    </source>
</evidence>
<dbReference type="FunFam" id="2.60.40.60:FF:000092">
    <property type="entry name" value="Protocadherin 8"/>
    <property type="match status" value="2"/>
</dbReference>
<dbReference type="Pfam" id="PF00028">
    <property type="entry name" value="Cadherin"/>
    <property type="match status" value="3"/>
</dbReference>
<feature type="transmembrane region" description="Helical" evidence="9">
    <location>
        <begin position="7"/>
        <end position="27"/>
    </location>
</feature>
<dbReference type="SUPFAM" id="SSF49313">
    <property type="entry name" value="Cadherin-like"/>
    <property type="match status" value="6"/>
</dbReference>
<evidence type="ECO:0000256" key="7">
    <source>
        <dbReference type="ARBA" id="ARBA00023180"/>
    </source>
</evidence>
<keyword evidence="2 9" id="KW-0812">Transmembrane</keyword>
<dbReference type="InterPro" id="IPR020894">
    <property type="entry name" value="Cadherin_CS"/>
</dbReference>
<feature type="transmembrane region" description="Helical" evidence="9">
    <location>
        <begin position="998"/>
        <end position="1022"/>
    </location>
</feature>
<evidence type="ECO:0000256" key="8">
    <source>
        <dbReference type="PROSITE-ProRule" id="PRU00043"/>
    </source>
</evidence>
<keyword evidence="4 8" id="KW-0106">Calcium</keyword>
<sequence>MSRLRSIVIFISLQPHFMFILMLILLFKANMGHAHWTRAPKSTRSTKSNSDEFRVNFVLPDELPANHFIGNIPTQLPSFPLGGNLDLSVSTTIIDALGIAPRLLRVSDSGDLYTLIPIDRDDPDQICGPLQCCRLMVCNLTLTVLFVHPRLDTVTVGVNLQLHDSNDNSPTFAQQTFALWMPEDNGLRFQKSLVGSKTSRSLHPLPRAHDADSDPNGLIGYRLAGTYVAKTTFQLISNLSSGQLSIGVRPEAVLDYDRAADRIFKLTVEAMDSGQPPRTGQLLLLIHITDLNDNVPLFDKESDSINIAENTLYEDPIYVAHATDADSEDNALIRYSMGPGYVSLPNSILKHFSLHPATGELHLRQMFDFEQYEQRNVELRLTAHDAGDPPLSSSMLLTIRVHDVNDNPPQLIVQHNRTIIENSEPNQLALRLMVRDADEVSRSAVFCEPEANERKSPLRFEKSEDGTIMNLFTRTTFDYEVQPRLSYTITCVDSAEPRQIRRFNLTVAIRDENDNAPKFRFLPPHTEGQFNVTISEAEPVNSIILTVTAEDEDSGENARIAYSLYELRGKATHSSTQANSTPATFKEYFKISKDTGSLFLIKRLDYELINQMDFGVRAMDNPRGSDNERKTASAQIHVTILNVNDNPPVLISPSHFTVVEHLPIGTKVGFVQFVDADNGNDVTVEVRGLLPDRKHHFTSTLNKPNGERRSDAADYFKLTSGNQIVTTRPIDREETSQFLLYILAVDNGHPVRLSATATITVDVIDINDHKPVLRHPESGSLVIYQPIRLSRLDKIFLYKINDSQLVSEVTPLSKVHLQRHFGGSSALSNYVTTPVVQQVQADDADNGENAQIAYTMVGKCNASKFFHIDKNTGVIRFRLQAAHDGPRGDGTLYNSQWIPSPGIYLFCIQLSDHGEPTLTNSAQFFLKVTEPVEPNLSIAQWPSDAANLESQDSHDYFAKKQKHTTNRSYYGGGLISPANSSGLIKQMKSGSDMNLSNLVISMLLAIFAVTLVCALIAAILWAHSRHRRRHSTAKSANRHLAATSHTEASKWLVSDEQINSNEIHSPVTVQRKDQLSSSSEMEVIQECKVADKLLPVDEQRNSCSTLSPVNVILCSKSQHAIQGRDSGSLSLPRGNHKESYGFQTISALCDLIPAADKTKTQNTKMYISNPQTACTGSVPQQSPTCCKSGVGDIKFQPKCTYVGINFTKSDPLEPSLASTSSGTTNYSQMPYSIPSTFTGSCPTHGPHYILSSSPTNGGLSGVPIQPAVYAVSSILDSCGATLHLKQTLEDGTICTIDSLGHSNPTDNATEKTLSWIPIPLMAGSAPTVSSTNVVCIDPLKPMEPNQYN</sequence>
<feature type="domain" description="Cadherin" evidence="10">
    <location>
        <begin position="833"/>
        <end position="936"/>
    </location>
</feature>
<evidence type="ECO:0000256" key="1">
    <source>
        <dbReference type="ARBA" id="ARBA00004167"/>
    </source>
</evidence>
<comment type="subcellular location">
    <subcellularLocation>
        <location evidence="1">Membrane</location>
        <topology evidence="1">Single-pass membrane protein</topology>
    </subcellularLocation>
</comment>
<keyword evidence="7" id="KW-0325">Glycoprotein</keyword>
<feature type="domain" description="Cadherin" evidence="10">
    <location>
        <begin position="208"/>
        <end position="298"/>
    </location>
</feature>
<accession>A0A8T1MG37</accession>
<evidence type="ECO:0000313" key="11">
    <source>
        <dbReference type="EMBL" id="KAG5448123.1"/>
    </source>
</evidence>
<feature type="domain" description="Cadherin" evidence="10">
    <location>
        <begin position="526"/>
        <end position="650"/>
    </location>
</feature>
<reference evidence="11 12" key="2">
    <citation type="journal article" date="2021" name="Genomics">
        <title>High-quality reference genome for Clonorchis sinensis.</title>
        <authorList>
            <person name="Young N.D."/>
            <person name="Stroehlein A.J."/>
            <person name="Kinkar L."/>
            <person name="Wang T."/>
            <person name="Sohn W.M."/>
            <person name="Chang B.C.H."/>
            <person name="Kaur P."/>
            <person name="Weisz D."/>
            <person name="Dudchenko O."/>
            <person name="Aiden E.L."/>
            <person name="Korhonen P.K."/>
            <person name="Gasser R.B."/>
        </authorList>
    </citation>
    <scope>NUCLEOTIDE SEQUENCE [LARGE SCALE GENOMIC DNA]</scope>
    <source>
        <strain evidence="11">Cs-k2</strain>
    </source>
</reference>
<dbReference type="GO" id="GO:0005509">
    <property type="term" value="F:calcium ion binding"/>
    <property type="evidence" value="ECO:0007669"/>
    <property type="project" value="UniProtKB-UniRule"/>
</dbReference>
<comment type="caution">
    <text evidence="11">The sequence shown here is derived from an EMBL/GenBank/DDBJ whole genome shotgun (WGS) entry which is preliminary data.</text>
</comment>
<dbReference type="PRINTS" id="PR00205">
    <property type="entry name" value="CADHERIN"/>
</dbReference>
<evidence type="ECO:0000256" key="6">
    <source>
        <dbReference type="ARBA" id="ARBA00023136"/>
    </source>
</evidence>
<proteinExistence type="predicted"/>
<gene>
    <name evidence="11" type="ORF">CSKR_106377</name>
</gene>
<dbReference type="InterPro" id="IPR002126">
    <property type="entry name" value="Cadherin-like_dom"/>
</dbReference>
<evidence type="ECO:0000256" key="2">
    <source>
        <dbReference type="ARBA" id="ARBA00022692"/>
    </source>
</evidence>
<dbReference type="GO" id="GO:0007156">
    <property type="term" value="P:homophilic cell adhesion via plasma membrane adhesion molecules"/>
    <property type="evidence" value="ECO:0007669"/>
    <property type="project" value="InterPro"/>
</dbReference>
<evidence type="ECO:0000256" key="9">
    <source>
        <dbReference type="SAM" id="Phobius"/>
    </source>
</evidence>
<keyword evidence="12" id="KW-1185">Reference proteome</keyword>
<dbReference type="PROSITE" id="PS00232">
    <property type="entry name" value="CADHERIN_1"/>
    <property type="match status" value="3"/>
</dbReference>
<evidence type="ECO:0000256" key="5">
    <source>
        <dbReference type="ARBA" id="ARBA00022989"/>
    </source>
</evidence>
<keyword evidence="6 9" id="KW-0472">Membrane</keyword>
<name>A0A8T1MG37_CLOSI</name>
<evidence type="ECO:0000256" key="4">
    <source>
        <dbReference type="ARBA" id="ARBA00022837"/>
    </source>
</evidence>
<feature type="domain" description="Cadherin" evidence="10">
    <location>
        <begin position="299"/>
        <end position="411"/>
    </location>
</feature>
<dbReference type="InterPro" id="IPR050174">
    <property type="entry name" value="Protocadherin/Cadherin-CA"/>
</dbReference>
<dbReference type="GO" id="GO:0005886">
    <property type="term" value="C:plasma membrane"/>
    <property type="evidence" value="ECO:0007669"/>
    <property type="project" value="InterPro"/>
</dbReference>
<dbReference type="Gene3D" id="2.60.40.60">
    <property type="entry name" value="Cadherins"/>
    <property type="match status" value="7"/>
</dbReference>
<feature type="domain" description="Cadherin" evidence="10">
    <location>
        <begin position="418"/>
        <end position="519"/>
    </location>
</feature>
<evidence type="ECO:0000256" key="3">
    <source>
        <dbReference type="ARBA" id="ARBA00022737"/>
    </source>
</evidence>
<dbReference type="PANTHER" id="PTHR24028:SF146">
    <property type="entry name" value="CADHERIN 96CB, ISOFORM D-RELATED"/>
    <property type="match status" value="1"/>
</dbReference>
<organism evidence="11 12">
    <name type="scientific">Clonorchis sinensis</name>
    <name type="common">Chinese liver fluke</name>
    <dbReference type="NCBI Taxonomy" id="79923"/>
    <lineage>
        <taxon>Eukaryota</taxon>
        <taxon>Metazoa</taxon>
        <taxon>Spiralia</taxon>
        <taxon>Lophotrochozoa</taxon>
        <taxon>Platyhelminthes</taxon>
        <taxon>Trematoda</taxon>
        <taxon>Digenea</taxon>
        <taxon>Opisthorchiida</taxon>
        <taxon>Opisthorchiata</taxon>
        <taxon>Opisthorchiidae</taxon>
        <taxon>Clonorchis</taxon>
    </lineage>
</organism>
<evidence type="ECO:0000259" key="10">
    <source>
        <dbReference type="PROSITE" id="PS50268"/>
    </source>
</evidence>
<reference evidence="11 12" key="1">
    <citation type="journal article" date="2018" name="Biotechnol. Adv.">
        <title>Improved genomic resources and new bioinformatic workflow for the carcinogenic parasite Clonorchis sinensis: Biotechnological implications.</title>
        <authorList>
            <person name="Wang D."/>
            <person name="Korhonen P.K."/>
            <person name="Gasser R.B."/>
            <person name="Young N.D."/>
        </authorList>
    </citation>
    <scope>NUCLEOTIDE SEQUENCE [LARGE SCALE GENOMIC DNA]</scope>
    <source>
        <strain evidence="11">Cs-k2</strain>
    </source>
</reference>
<dbReference type="CDD" id="cd11304">
    <property type="entry name" value="Cadherin_repeat"/>
    <property type="match status" value="5"/>
</dbReference>
<keyword evidence="3" id="KW-0677">Repeat</keyword>
<dbReference type="PROSITE" id="PS50268">
    <property type="entry name" value="CADHERIN_2"/>
    <property type="match status" value="6"/>
</dbReference>
<keyword evidence="5 9" id="KW-1133">Transmembrane helix</keyword>
<dbReference type="SMART" id="SM00112">
    <property type="entry name" value="CA"/>
    <property type="match status" value="6"/>
</dbReference>
<dbReference type="PANTHER" id="PTHR24028">
    <property type="entry name" value="CADHERIN-87A"/>
    <property type="match status" value="1"/>
</dbReference>
<dbReference type="EMBL" id="NIRI02000042">
    <property type="protein sequence ID" value="KAG5448123.1"/>
    <property type="molecule type" value="Genomic_DNA"/>
</dbReference>